<protein>
    <recommendedName>
        <fullName evidence="3">FBD domain-containing protein</fullName>
    </recommendedName>
</protein>
<dbReference type="Gene3D" id="3.80.10.10">
    <property type="entry name" value="Ribonuclease Inhibitor"/>
    <property type="match status" value="1"/>
</dbReference>
<proteinExistence type="predicted"/>
<evidence type="ECO:0008006" key="3">
    <source>
        <dbReference type="Google" id="ProtNLM"/>
    </source>
</evidence>
<name>A0A9P7RNM4_9AGAR</name>
<dbReference type="AlphaFoldDB" id="A0A9P7RNM4"/>
<organism evidence="1 2">
    <name type="scientific">Marasmius oreades</name>
    <name type="common">fairy-ring Marasmius</name>
    <dbReference type="NCBI Taxonomy" id="181124"/>
    <lineage>
        <taxon>Eukaryota</taxon>
        <taxon>Fungi</taxon>
        <taxon>Dikarya</taxon>
        <taxon>Basidiomycota</taxon>
        <taxon>Agaricomycotina</taxon>
        <taxon>Agaricomycetes</taxon>
        <taxon>Agaricomycetidae</taxon>
        <taxon>Agaricales</taxon>
        <taxon>Marasmiineae</taxon>
        <taxon>Marasmiaceae</taxon>
        <taxon>Marasmius</taxon>
    </lineage>
</organism>
<evidence type="ECO:0000313" key="1">
    <source>
        <dbReference type="EMBL" id="KAG7086951.1"/>
    </source>
</evidence>
<dbReference type="Proteomes" id="UP001049176">
    <property type="component" value="Chromosome 10"/>
</dbReference>
<dbReference type="SUPFAM" id="SSF52047">
    <property type="entry name" value="RNI-like"/>
    <property type="match status" value="1"/>
</dbReference>
<accession>A0A9P7RNM4</accession>
<reference evidence="1" key="1">
    <citation type="journal article" date="2021" name="Genome Biol. Evol.">
        <title>The assembled and annotated genome of the fairy-ring fungus Marasmius oreades.</title>
        <authorList>
            <person name="Hiltunen M."/>
            <person name="Ament-Velasquez S.L."/>
            <person name="Johannesson H."/>
        </authorList>
    </citation>
    <scope>NUCLEOTIDE SEQUENCE</scope>
    <source>
        <strain evidence="1">03SP1</strain>
    </source>
</reference>
<dbReference type="KEGG" id="more:E1B28_002868"/>
<dbReference type="EMBL" id="CM032190">
    <property type="protein sequence ID" value="KAG7086951.1"/>
    <property type="molecule type" value="Genomic_DNA"/>
</dbReference>
<evidence type="ECO:0000313" key="2">
    <source>
        <dbReference type="Proteomes" id="UP001049176"/>
    </source>
</evidence>
<dbReference type="InterPro" id="IPR032675">
    <property type="entry name" value="LRR_dom_sf"/>
</dbReference>
<dbReference type="GeneID" id="66071944"/>
<gene>
    <name evidence="1" type="ORF">E1B28_002868</name>
</gene>
<dbReference type="RefSeq" id="XP_043003422.1">
    <property type="nucleotide sequence ID" value="XM_043159816.1"/>
</dbReference>
<keyword evidence="2" id="KW-1185">Reference proteome</keyword>
<comment type="caution">
    <text evidence="1">The sequence shown here is derived from an EMBL/GenBank/DDBJ whole genome shotgun (WGS) entry which is preliminary data.</text>
</comment>
<sequence>MGIYSFAPNILPILNLSLQRSAGKALVLHVDATKDSKTHSGFAEIVSLLMQHKARFREVSLRWDHTFPWNANHFLEQGPIFPLLKRVRLNCRNSTAPYWFWEGIRCAPVLEAVTLSSLTTAARDILANSQIRLLEIEDLAIFKKGFYDFREFLSTLHRIETMRICDCRHTQSLGAPFMRPLKNESLRTLALKDIEPPYHFLSSLELPSLETLVLMEEEPVEMPPRRIVSDLFATLQQFPSLHRLSFHFHLTQYHDSTQLVKLLHCLPNLTTLEVRVKAVDESSFRKKCPTEGSDSCTLNLLFTLASTPSLGRKLKTLYLQGSTENHFLDAGLLYRVVEALEMRVALSKESLDGGVEPVAQLTDLRISDYAWGGRKLVKTQIAYLNKKLEQLEVEGTTCAIVVGQTRSCSLGNKSLVLDLPPTQKEDSIGGFAPLVKHYTLIVRSSIPVFVVN</sequence>